<dbReference type="PRINTS" id="PR00038">
    <property type="entry name" value="HTHLUXR"/>
</dbReference>
<dbReference type="CDD" id="cd06170">
    <property type="entry name" value="LuxR_C_like"/>
    <property type="match status" value="1"/>
</dbReference>
<dbReference type="EMBL" id="FWZX01000026">
    <property type="protein sequence ID" value="SMF65348.1"/>
    <property type="molecule type" value="Genomic_DNA"/>
</dbReference>
<feature type="region of interest" description="Disordered" evidence="4">
    <location>
        <begin position="180"/>
        <end position="201"/>
    </location>
</feature>
<dbReference type="SUPFAM" id="SSF46894">
    <property type="entry name" value="C-terminal effector domain of the bipartite response regulators"/>
    <property type="match status" value="1"/>
</dbReference>
<evidence type="ECO:0000256" key="2">
    <source>
        <dbReference type="ARBA" id="ARBA00023125"/>
    </source>
</evidence>
<keyword evidence="2" id="KW-0238">DNA-binding</keyword>
<dbReference type="RefSeq" id="WP_143596335.1">
    <property type="nucleotide sequence ID" value="NZ_FWZX01000026.1"/>
</dbReference>
<name>A0A1Y6CJ44_9PROT</name>
<proteinExistence type="predicted"/>
<reference evidence="6 7" key="1">
    <citation type="submission" date="2017-04" db="EMBL/GenBank/DDBJ databases">
        <authorList>
            <person name="Afonso C.L."/>
            <person name="Miller P.J."/>
            <person name="Scott M.A."/>
            <person name="Spackman E."/>
            <person name="Goraichik I."/>
            <person name="Dimitrov K.M."/>
            <person name="Suarez D.L."/>
            <person name="Swayne D.E."/>
        </authorList>
    </citation>
    <scope>NUCLEOTIDE SEQUENCE [LARGE SCALE GENOMIC DNA]</scope>
    <source>
        <strain evidence="6 7">USBA 355</strain>
    </source>
</reference>
<evidence type="ECO:0000256" key="4">
    <source>
        <dbReference type="SAM" id="MobiDB-lite"/>
    </source>
</evidence>
<evidence type="ECO:0000256" key="1">
    <source>
        <dbReference type="ARBA" id="ARBA00023015"/>
    </source>
</evidence>
<evidence type="ECO:0000313" key="7">
    <source>
        <dbReference type="Proteomes" id="UP000192917"/>
    </source>
</evidence>
<keyword evidence="1" id="KW-0805">Transcription regulation</keyword>
<gene>
    <name evidence="6" type="ORF">SAMN05428998_1267</name>
</gene>
<dbReference type="PROSITE" id="PS00622">
    <property type="entry name" value="HTH_LUXR_1"/>
    <property type="match status" value="1"/>
</dbReference>
<dbReference type="Proteomes" id="UP000192917">
    <property type="component" value="Unassembled WGS sequence"/>
</dbReference>
<protein>
    <submittedName>
        <fullName evidence="6">Regulatory protein, luxR family</fullName>
    </submittedName>
</protein>
<accession>A0A1Y6CJ44</accession>
<sequence length="283" mass="31937">MTERQDGAEERALARAVLAIGSSEFVTAALDYLRSVAPFFGAFLVIVDGRRPPLHVYDNVRAEKRAEVVDRYLDGAYLLDPFYALCLERPGNALMRLRDVMPDRFPHSEYFRRYYSLTNLVDEVALLVELTPSRYLFYSVGRRFGERRFGSRELDALRRVLPVFAALNQRHFGLAHLRGQGVPQTQGPREAAPIGESTPGERSRLLREDRSVSAALAAFGTEALSNREQEVAGLILKGHSSDSIARLIGISRGTVKIHRKNLYRKLRISSQSELFARFLQGLE</sequence>
<dbReference type="PANTHER" id="PTHR44688">
    <property type="entry name" value="DNA-BINDING TRANSCRIPTIONAL ACTIVATOR DEVR_DOSR"/>
    <property type="match status" value="1"/>
</dbReference>
<evidence type="ECO:0000256" key="3">
    <source>
        <dbReference type="ARBA" id="ARBA00023163"/>
    </source>
</evidence>
<evidence type="ECO:0000259" key="5">
    <source>
        <dbReference type="PROSITE" id="PS50043"/>
    </source>
</evidence>
<dbReference type="InterPro" id="IPR000792">
    <property type="entry name" value="Tscrpt_reg_LuxR_C"/>
</dbReference>
<dbReference type="GO" id="GO:0006355">
    <property type="term" value="P:regulation of DNA-templated transcription"/>
    <property type="evidence" value="ECO:0007669"/>
    <property type="project" value="InterPro"/>
</dbReference>
<dbReference type="AlphaFoldDB" id="A0A1Y6CJ44"/>
<feature type="domain" description="HTH luxR-type" evidence="5">
    <location>
        <begin position="217"/>
        <end position="282"/>
    </location>
</feature>
<dbReference type="STRING" id="560819.SAMN05428998_1267"/>
<dbReference type="PROSITE" id="PS50043">
    <property type="entry name" value="HTH_LUXR_2"/>
    <property type="match status" value="1"/>
</dbReference>
<dbReference type="InterPro" id="IPR036388">
    <property type="entry name" value="WH-like_DNA-bd_sf"/>
</dbReference>
<evidence type="ECO:0000313" key="6">
    <source>
        <dbReference type="EMBL" id="SMF65348.1"/>
    </source>
</evidence>
<dbReference type="InterPro" id="IPR016032">
    <property type="entry name" value="Sig_transdc_resp-reg_C-effctor"/>
</dbReference>
<dbReference type="GO" id="GO:0003677">
    <property type="term" value="F:DNA binding"/>
    <property type="evidence" value="ECO:0007669"/>
    <property type="project" value="UniProtKB-KW"/>
</dbReference>
<dbReference type="SMART" id="SM00421">
    <property type="entry name" value="HTH_LUXR"/>
    <property type="match status" value="1"/>
</dbReference>
<keyword evidence="7" id="KW-1185">Reference proteome</keyword>
<keyword evidence="3" id="KW-0804">Transcription</keyword>
<dbReference type="Pfam" id="PF00196">
    <property type="entry name" value="GerE"/>
    <property type="match status" value="1"/>
</dbReference>
<dbReference type="PANTHER" id="PTHR44688:SF16">
    <property type="entry name" value="DNA-BINDING TRANSCRIPTIONAL ACTIVATOR DEVR_DOSR"/>
    <property type="match status" value="1"/>
</dbReference>
<organism evidence="6 7">
    <name type="scientific">Tistlia consotensis USBA 355</name>
    <dbReference type="NCBI Taxonomy" id="560819"/>
    <lineage>
        <taxon>Bacteria</taxon>
        <taxon>Pseudomonadati</taxon>
        <taxon>Pseudomonadota</taxon>
        <taxon>Alphaproteobacteria</taxon>
        <taxon>Rhodospirillales</taxon>
        <taxon>Rhodovibrionaceae</taxon>
        <taxon>Tistlia</taxon>
    </lineage>
</organism>
<dbReference type="Gene3D" id="1.10.10.10">
    <property type="entry name" value="Winged helix-like DNA-binding domain superfamily/Winged helix DNA-binding domain"/>
    <property type="match status" value="1"/>
</dbReference>